<dbReference type="STRING" id="151549.A0A4C1Y2I8"/>
<dbReference type="AlphaFoldDB" id="A0A4C1Y2I8"/>
<keyword evidence="3" id="KW-1185">Reference proteome</keyword>
<dbReference type="Proteomes" id="UP000299102">
    <property type="component" value="Unassembled WGS sequence"/>
</dbReference>
<evidence type="ECO:0008006" key="4">
    <source>
        <dbReference type="Google" id="ProtNLM"/>
    </source>
</evidence>
<sequence>MENIDSRKDHVDLRLCTEEDILLNFDFLVLLFQAQFISYWNSVDQPPFQCHDFGAMDADETRKKIRKKRKSSNGPFFQLVEPIEESVFLKISVQSLEEAMKKSPLEISVHTIEENIGSVIIPWSQDYFLYLEQIKQLQNPLPIEVLEKCHIISDLRFKHTIALELRIRLSNFKDKTKNSQLTAVYPELNSSFYSNNRYCADENITENGKIVIRNKVNKLDSKKSTKRKSKTQAKLGIENEYLDNLYDKIELNEKKELGTSTKTRETKKNVLENFIDTVVKDELSAALRKEIFNDLRPNKSVPSLLTMDNIKTNSDRNEKKQYSFGNKVFYVGYCSCNEDVRSEIYYPPPASSVSENELHRTQWRQQYTVCTSETQCKAPECTKSTCSLGLPIEIFPHVHLTKCENTSCEVKEIDEVERKQEIYVPVCGDTDENRLIDNCYCTCECVFNFVRETTYCKVCGGYEEMGEDLFGVAYHELPTPCPVYHNLMDAIKPVKPEKKKKRERATTLTDDGKKDNKIECWFDYAAPKKYHGNCVLGCCPHVKVPVPYNMGWLWSSGNVPGIKFRPFWKPGACSRNVIAMFKAARNPGEVKIKKKKKKEPKKKLDKRPLLVVHKKDGTFKVTLETMKIYPKPRTFNQQPYEDKPPLTYTIGRTEEENMERQKKKERMQRRLERDQRNFIESAFTNICDDVCTKTYQQAIQILPDAEGPGCSCFIRSQNKNTQSEYSCSCSEDKNSLESETDDDEWFVEFTAPIAKYDSAFKPIKLIKTEASTQYTYLDYRVKLRDKSGNEVPRYFIGPDGRKQCSDLGGFWDPNKKWLKINKDGFIGADKRWAPLSFTGPCDEKVDIDIDEGKFQDSSGNWLTVGVDGYVDCNNKWRYYPLTKDQLAERRKAKQKEKQKEKQKTKLSSIKHKNLEKEPVQENWQCFGDGVTTDVLAQLGITGHGHDKRILIKKINEMIAKGQNIIVRQTAGVPPSKLSESERNRIKEEQSHFYQEYICTHPKPSKKGVVAVDTDGNKTYFKIFDTANRRPRIRMQSLKDRGIPVSSFHVPCFSSFIGVEEMKKQQRARLIELAKRFMDKN</sequence>
<name>A0A4C1Y2I8_EUMVA</name>
<evidence type="ECO:0000256" key="1">
    <source>
        <dbReference type="SAM" id="Coils"/>
    </source>
</evidence>
<feature type="coiled-coil region" evidence="1">
    <location>
        <begin position="650"/>
        <end position="677"/>
    </location>
</feature>
<dbReference type="OrthoDB" id="7485561at2759"/>
<proteinExistence type="predicted"/>
<evidence type="ECO:0000313" key="3">
    <source>
        <dbReference type="Proteomes" id="UP000299102"/>
    </source>
</evidence>
<gene>
    <name evidence="2" type="ORF">EVAR_99019_1</name>
</gene>
<dbReference type="EMBL" id="BGZK01001022">
    <property type="protein sequence ID" value="GBP68749.1"/>
    <property type="molecule type" value="Genomic_DNA"/>
</dbReference>
<keyword evidence="1" id="KW-0175">Coiled coil</keyword>
<protein>
    <recommendedName>
        <fullName evidence="4">DUF4776 domain-containing protein</fullName>
    </recommendedName>
</protein>
<accession>A0A4C1Y2I8</accession>
<organism evidence="2 3">
    <name type="scientific">Eumeta variegata</name>
    <name type="common">Bagworm moth</name>
    <name type="synonym">Eumeta japonica</name>
    <dbReference type="NCBI Taxonomy" id="151549"/>
    <lineage>
        <taxon>Eukaryota</taxon>
        <taxon>Metazoa</taxon>
        <taxon>Ecdysozoa</taxon>
        <taxon>Arthropoda</taxon>
        <taxon>Hexapoda</taxon>
        <taxon>Insecta</taxon>
        <taxon>Pterygota</taxon>
        <taxon>Neoptera</taxon>
        <taxon>Endopterygota</taxon>
        <taxon>Lepidoptera</taxon>
        <taxon>Glossata</taxon>
        <taxon>Ditrysia</taxon>
        <taxon>Tineoidea</taxon>
        <taxon>Psychidae</taxon>
        <taxon>Oiketicinae</taxon>
        <taxon>Eumeta</taxon>
    </lineage>
</organism>
<comment type="caution">
    <text evidence="2">The sequence shown here is derived from an EMBL/GenBank/DDBJ whole genome shotgun (WGS) entry which is preliminary data.</text>
</comment>
<reference evidence="2 3" key="1">
    <citation type="journal article" date="2019" name="Commun. Biol.">
        <title>The bagworm genome reveals a unique fibroin gene that provides high tensile strength.</title>
        <authorList>
            <person name="Kono N."/>
            <person name="Nakamura H."/>
            <person name="Ohtoshi R."/>
            <person name="Tomita M."/>
            <person name="Numata K."/>
            <person name="Arakawa K."/>
        </authorList>
    </citation>
    <scope>NUCLEOTIDE SEQUENCE [LARGE SCALE GENOMIC DNA]</scope>
</reference>
<feature type="coiled-coil region" evidence="1">
    <location>
        <begin position="883"/>
        <end position="912"/>
    </location>
</feature>
<evidence type="ECO:0000313" key="2">
    <source>
        <dbReference type="EMBL" id="GBP68749.1"/>
    </source>
</evidence>